<feature type="region of interest" description="Disordered" evidence="6">
    <location>
        <begin position="643"/>
        <end position="730"/>
    </location>
</feature>
<dbReference type="PANTHER" id="PTHR10231">
    <property type="entry name" value="NUCLEOTIDE-SUGAR TRANSMEMBRANE TRANSPORTER"/>
    <property type="match status" value="1"/>
</dbReference>
<dbReference type="Pfam" id="PF04142">
    <property type="entry name" value="Nuc_sug_transp"/>
    <property type="match status" value="1"/>
</dbReference>
<feature type="compositionally biased region" description="Polar residues" evidence="6">
    <location>
        <begin position="254"/>
        <end position="266"/>
    </location>
</feature>
<name>A0A443HVU1_BYSSP</name>
<reference evidence="8 9" key="1">
    <citation type="journal article" date="2018" name="Front. Microbiol.">
        <title>Genomic and genetic insights into a cosmopolitan fungus, Paecilomyces variotii (Eurotiales).</title>
        <authorList>
            <person name="Urquhart A.S."/>
            <person name="Mondo S.J."/>
            <person name="Makela M.R."/>
            <person name="Hane J.K."/>
            <person name="Wiebenga A."/>
            <person name="He G."/>
            <person name="Mihaltcheva S."/>
            <person name="Pangilinan J."/>
            <person name="Lipzen A."/>
            <person name="Barry K."/>
            <person name="de Vries R.P."/>
            <person name="Grigoriev I.V."/>
            <person name="Idnurm A."/>
        </authorList>
    </citation>
    <scope>NUCLEOTIDE SEQUENCE [LARGE SCALE GENOMIC DNA]</scope>
    <source>
        <strain evidence="8 9">CBS 101075</strain>
    </source>
</reference>
<evidence type="ECO:0000313" key="8">
    <source>
        <dbReference type="EMBL" id="RWQ95854.1"/>
    </source>
</evidence>
<keyword evidence="2 7" id="KW-0812">Transmembrane</keyword>
<dbReference type="EMBL" id="RCNU01000005">
    <property type="protein sequence ID" value="RWQ95854.1"/>
    <property type="molecule type" value="Genomic_DNA"/>
</dbReference>
<dbReference type="NCBIfam" id="TIGR00803">
    <property type="entry name" value="nst"/>
    <property type="match status" value="1"/>
</dbReference>
<evidence type="ECO:0000313" key="9">
    <source>
        <dbReference type="Proteomes" id="UP000283841"/>
    </source>
</evidence>
<dbReference type="SUPFAM" id="SSF103481">
    <property type="entry name" value="Multidrug resistance efflux transporter EmrE"/>
    <property type="match status" value="1"/>
</dbReference>
<feature type="compositionally biased region" description="Basic and acidic residues" evidence="6">
    <location>
        <begin position="57"/>
        <end position="68"/>
    </location>
</feature>
<keyword evidence="3" id="KW-0256">Endoplasmic reticulum</keyword>
<feature type="compositionally biased region" description="Low complexity" evidence="6">
    <location>
        <begin position="514"/>
        <end position="528"/>
    </location>
</feature>
<feature type="compositionally biased region" description="Polar residues" evidence="6">
    <location>
        <begin position="137"/>
        <end position="168"/>
    </location>
</feature>
<gene>
    <name evidence="8" type="ORF">C8Q69DRAFT_401834</name>
</gene>
<feature type="compositionally biased region" description="Basic and acidic residues" evidence="6">
    <location>
        <begin position="170"/>
        <end position="182"/>
    </location>
</feature>
<accession>A0A443HVU1</accession>
<organism evidence="8 9">
    <name type="scientific">Byssochlamys spectabilis</name>
    <name type="common">Paecilomyces variotii</name>
    <dbReference type="NCBI Taxonomy" id="264951"/>
    <lineage>
        <taxon>Eukaryota</taxon>
        <taxon>Fungi</taxon>
        <taxon>Dikarya</taxon>
        <taxon>Ascomycota</taxon>
        <taxon>Pezizomycotina</taxon>
        <taxon>Eurotiomycetes</taxon>
        <taxon>Eurotiomycetidae</taxon>
        <taxon>Eurotiales</taxon>
        <taxon>Thermoascaceae</taxon>
        <taxon>Paecilomyces</taxon>
    </lineage>
</organism>
<feature type="compositionally biased region" description="Polar residues" evidence="6">
    <location>
        <begin position="452"/>
        <end position="464"/>
    </location>
</feature>
<feature type="compositionally biased region" description="Polar residues" evidence="6">
    <location>
        <begin position="378"/>
        <end position="395"/>
    </location>
</feature>
<keyword evidence="8" id="KW-0813">Transport</keyword>
<dbReference type="InterPro" id="IPR007271">
    <property type="entry name" value="Nuc_sug_transpt"/>
</dbReference>
<feature type="compositionally biased region" description="Basic residues" evidence="6">
    <location>
        <begin position="552"/>
        <end position="562"/>
    </location>
</feature>
<feature type="transmembrane region" description="Helical" evidence="7">
    <location>
        <begin position="1110"/>
        <end position="1133"/>
    </location>
</feature>
<feature type="compositionally biased region" description="Low complexity" evidence="6">
    <location>
        <begin position="1236"/>
        <end position="1251"/>
    </location>
</feature>
<feature type="transmembrane region" description="Helical" evidence="7">
    <location>
        <begin position="1140"/>
        <end position="1157"/>
    </location>
</feature>
<dbReference type="GO" id="GO:0015165">
    <property type="term" value="F:pyrimidine nucleotide-sugar transmembrane transporter activity"/>
    <property type="evidence" value="ECO:0007669"/>
    <property type="project" value="InterPro"/>
</dbReference>
<protein>
    <submittedName>
        <fullName evidence="8">Nucleotide-sugar transporter-domain-containing protein</fullName>
    </submittedName>
</protein>
<feature type="compositionally biased region" description="Low complexity" evidence="6">
    <location>
        <begin position="228"/>
        <end position="239"/>
    </location>
</feature>
<comment type="caution">
    <text evidence="8">The sequence shown here is derived from an EMBL/GenBank/DDBJ whole genome shotgun (WGS) entry which is preliminary data.</text>
</comment>
<evidence type="ECO:0000256" key="7">
    <source>
        <dbReference type="SAM" id="Phobius"/>
    </source>
</evidence>
<keyword evidence="5 7" id="KW-0472">Membrane</keyword>
<evidence type="ECO:0000256" key="2">
    <source>
        <dbReference type="ARBA" id="ARBA00022692"/>
    </source>
</evidence>
<evidence type="ECO:0000256" key="5">
    <source>
        <dbReference type="ARBA" id="ARBA00023136"/>
    </source>
</evidence>
<evidence type="ECO:0000256" key="6">
    <source>
        <dbReference type="SAM" id="MobiDB-lite"/>
    </source>
</evidence>
<feature type="compositionally biased region" description="Polar residues" evidence="6">
    <location>
        <begin position="1210"/>
        <end position="1220"/>
    </location>
</feature>
<feature type="transmembrane region" description="Helical" evidence="7">
    <location>
        <begin position="1039"/>
        <end position="1059"/>
    </location>
</feature>
<dbReference type="GeneID" id="39597217"/>
<dbReference type="AlphaFoldDB" id="A0A443HVU1"/>
<feature type="compositionally biased region" description="Pro residues" evidence="6">
    <location>
        <begin position="700"/>
        <end position="716"/>
    </location>
</feature>
<dbReference type="RefSeq" id="XP_028485499.1">
    <property type="nucleotide sequence ID" value="XM_028627940.1"/>
</dbReference>
<feature type="region of interest" description="Disordered" evidence="6">
    <location>
        <begin position="1"/>
        <end position="290"/>
    </location>
</feature>
<dbReference type="VEuPathDB" id="FungiDB:C8Q69DRAFT_401834"/>
<feature type="compositionally biased region" description="Acidic residues" evidence="6">
    <location>
        <begin position="436"/>
        <end position="447"/>
    </location>
</feature>
<evidence type="ECO:0000256" key="4">
    <source>
        <dbReference type="ARBA" id="ARBA00022989"/>
    </source>
</evidence>
<feature type="compositionally biased region" description="Polar residues" evidence="6">
    <location>
        <begin position="488"/>
        <end position="497"/>
    </location>
</feature>
<keyword evidence="8" id="KW-0762">Sugar transport</keyword>
<comment type="subcellular location">
    <subcellularLocation>
        <location evidence="1">Endoplasmic reticulum membrane</location>
        <topology evidence="1">Multi-pass membrane protein</topology>
    </subcellularLocation>
</comment>
<dbReference type="GO" id="GO:0000139">
    <property type="term" value="C:Golgi membrane"/>
    <property type="evidence" value="ECO:0007669"/>
    <property type="project" value="InterPro"/>
</dbReference>
<feature type="compositionally biased region" description="Polar residues" evidence="6">
    <location>
        <begin position="678"/>
        <end position="691"/>
    </location>
</feature>
<feature type="region of interest" description="Disordered" evidence="6">
    <location>
        <begin position="312"/>
        <end position="464"/>
    </location>
</feature>
<keyword evidence="4 7" id="KW-1133">Transmembrane helix</keyword>
<feature type="region of interest" description="Disordered" evidence="6">
    <location>
        <begin position="476"/>
        <end position="562"/>
    </location>
</feature>
<dbReference type="Proteomes" id="UP000283841">
    <property type="component" value="Unassembled WGS sequence"/>
</dbReference>
<sequence>MARQQPRSSVVIPARTSSANAQSVEQSQPRSTGRKDMHSNSKAQKILGTMELPMDSRWSKMGDRDSAQRQHGMRSGHSTTRTERNGNLQPPFSPTEHASSPNLRVRASSPLLGQSYRDRGPSFSSVQPPPTKPIHPSESSTSLHSGYSSKDTSATYFNRTPALPTSWSGDKPDKATEGEQAKGNKTPKTPTKESKRKGRPPRIDLSLLFPRPKASAAPLLSPQRMMDSPSPVSAGSESSIGKAKRSDKFYSFGNRLSKTPPRSSGSWKEKHATVRQLDPMPPLPTAKHTDWYDSPVEKTICCSGGDLTVEIHEREEKKEQEEEPAPVTIDRERQKPPKHRFSTMPSTRPPKPYDRTKRMSSHSSLTARSGDSHLSPKAVNNLSNTIKSSLETWQSDGRLGSPAGTTGSGAMSKKSSKSSFGNADLHYSSVLCLSSSEDEEDDDDDEGVMAQKSATDATFRSSVATYGEHEPEICTASTVQAAKGPTLTRIQKPTLTLQESRQSRRNQSVRRDPSVSSYSRSSRLSRPPSGIPTISEPENEETEDGVPMMRSTRSKSSNRRSRIISVTRQEEFLLEAIRQRKGKVTPSLFHEASFASRDSDRNSTLSVNPRESTYNADTSFLRLSPGIPAFPEVCGSTDLSVADTEKEGSVTHSTGSDTEQRTDNSTVSPRVSLIYSDTLPSPSTSRASPMTPTLPIHRFSPPPLHPPPPYALPPVPESHSQRRHSRRRTDSSEAIIINEGDDSKQEDEFPVWALGWNERSSMTIKKEILISLFLQLTLSAPFLVGLSKVVLAQPPRTNTGAETKIVNMGEGPQRSSSWIGIPLRHLSVILLAIQYTGFALLLHYSRVMPTVAGKRYLTSTAVFLNEVTKLAISLTIALYEVSRNAPPSVPATSLFFTLSSAVFSGDSWKLAIPALLYTLANSLQYIALSNLEVATFQVTNQLKLLTTAVFGLALLGTSIPPRKWAILLFLVVGVALVQLPNGDLEGLSYRDDAHLYFPRSLEEWKRMGGTAAHLHKRSATYEGIQEDELSQLPRLDATIGLLATIGACISSGLAGTYLGKVLKDSSNPTSLWIRNVQLASYSIFPSLFIGVVFLDGEKVANNGFFEGYNWAVWATIIVQALGGIASAFAIANADSIARNGAASLSIVLSTVASVLFFDFQVTGTFVVGALIVLIAAYIYGNPTPGSSKKALRPPPIRIDTYEKDIDGDNETSLSPPTNDFSIKLPTTPLLSQTGISTSRPTSPNPRSTSGSYLSKQERDS</sequence>
<feature type="compositionally biased region" description="Polar residues" evidence="6">
    <location>
        <begin position="15"/>
        <end position="31"/>
    </location>
</feature>
<dbReference type="STRING" id="264951.A0A443HVU1"/>
<feature type="transmembrane region" description="Helical" evidence="7">
    <location>
        <begin position="1071"/>
        <end position="1094"/>
    </location>
</feature>
<feature type="compositionally biased region" description="Polar residues" evidence="6">
    <location>
        <begin position="650"/>
        <end position="669"/>
    </location>
</feature>
<keyword evidence="9" id="KW-1185">Reference proteome</keyword>
<feature type="compositionally biased region" description="Polar residues" evidence="6">
    <location>
        <begin position="85"/>
        <end position="102"/>
    </location>
</feature>
<evidence type="ECO:0000256" key="3">
    <source>
        <dbReference type="ARBA" id="ARBA00022824"/>
    </source>
</evidence>
<evidence type="ECO:0000256" key="1">
    <source>
        <dbReference type="ARBA" id="ARBA00004477"/>
    </source>
</evidence>
<feature type="transmembrane region" description="Helical" evidence="7">
    <location>
        <begin position="1163"/>
        <end position="1180"/>
    </location>
</feature>
<feature type="region of interest" description="Disordered" evidence="6">
    <location>
        <begin position="1199"/>
        <end position="1260"/>
    </location>
</feature>
<proteinExistence type="predicted"/>
<dbReference type="InterPro" id="IPR037185">
    <property type="entry name" value="EmrE-like"/>
</dbReference>